<proteinExistence type="predicted"/>
<evidence type="ECO:0000313" key="2">
    <source>
        <dbReference type="Proteomes" id="UP000319801"/>
    </source>
</evidence>
<comment type="caution">
    <text evidence="1">The sequence shown here is derived from an EMBL/GenBank/DDBJ whole genome shotgun (WGS) entry which is preliminary data.</text>
</comment>
<accession>A0A556VVN1</accession>
<sequence length="240" mass="27958">MVTANLYTTMVYRHTHTLYHNGVRHIIPQWCTATPLPTMVYRHTLYHNGTAPPRHLSTHGYSATLIHNGYRHTLTTRYPPHSIPNGLPRTLYHNGYATLYPQWYRTLIPNVYATLYTTMVYRHTLPQSTMVYRHTPYHTGYTAHSIHNGIPPHSIPQWYTAHLPQWYTSISTMVYPTLYTTMYTPHSIPQWIPPPLYTTMVYALYHNGILHSIPNGYTLYTTMVYPLTLYHNGIPPHSIP</sequence>
<organism evidence="1 2">
    <name type="scientific">Bagarius yarrelli</name>
    <name type="common">Goonch</name>
    <name type="synonym">Bagrus yarrelli</name>
    <dbReference type="NCBI Taxonomy" id="175774"/>
    <lineage>
        <taxon>Eukaryota</taxon>
        <taxon>Metazoa</taxon>
        <taxon>Chordata</taxon>
        <taxon>Craniata</taxon>
        <taxon>Vertebrata</taxon>
        <taxon>Euteleostomi</taxon>
        <taxon>Actinopterygii</taxon>
        <taxon>Neopterygii</taxon>
        <taxon>Teleostei</taxon>
        <taxon>Ostariophysi</taxon>
        <taxon>Siluriformes</taxon>
        <taxon>Sisoridae</taxon>
        <taxon>Sisorinae</taxon>
        <taxon>Bagarius</taxon>
    </lineage>
</organism>
<dbReference type="Proteomes" id="UP000319801">
    <property type="component" value="Unassembled WGS sequence"/>
</dbReference>
<protein>
    <submittedName>
        <fullName evidence="1">Uncharacterized protein</fullName>
    </submittedName>
</protein>
<keyword evidence="2" id="KW-1185">Reference proteome</keyword>
<gene>
    <name evidence="1" type="ORF">Baya_16489</name>
</gene>
<reference evidence="1 2" key="1">
    <citation type="journal article" date="2019" name="Genome Biol. Evol.">
        <title>Whole-Genome Sequencing of the Giant Devil Catfish, Bagarius yarrelli.</title>
        <authorList>
            <person name="Jiang W."/>
            <person name="Lv Y."/>
            <person name="Cheng L."/>
            <person name="Yang K."/>
            <person name="Chao B."/>
            <person name="Wang X."/>
            <person name="Li Y."/>
            <person name="Pan X."/>
            <person name="You X."/>
            <person name="Zhang Y."/>
            <person name="Yang J."/>
            <person name="Li J."/>
            <person name="Zhang X."/>
            <person name="Liu S."/>
            <person name="Sun C."/>
            <person name="Yang J."/>
            <person name="Shi Q."/>
        </authorList>
    </citation>
    <scope>NUCLEOTIDE SEQUENCE [LARGE SCALE GENOMIC DNA]</scope>
    <source>
        <strain evidence="1">JWS20170419001</strain>
        <tissue evidence="1">Muscle</tissue>
    </source>
</reference>
<name>A0A556VVN1_BAGYA</name>
<evidence type="ECO:0000313" key="1">
    <source>
        <dbReference type="EMBL" id="TTY21608.1"/>
    </source>
</evidence>
<dbReference type="EMBL" id="VCAZ01000313">
    <property type="protein sequence ID" value="TTY21608.1"/>
    <property type="molecule type" value="Genomic_DNA"/>
</dbReference>
<dbReference type="AlphaFoldDB" id="A0A556VVN1"/>